<keyword evidence="2" id="KW-1185">Reference proteome</keyword>
<proteinExistence type="predicted"/>
<dbReference type="Gramene" id="PRQ36272">
    <property type="protein sequence ID" value="PRQ36272"/>
    <property type="gene ID" value="RchiOBHm_Chr4g0389591"/>
</dbReference>
<evidence type="ECO:0000313" key="1">
    <source>
        <dbReference type="EMBL" id="PRQ36272.1"/>
    </source>
</evidence>
<organism evidence="1 2">
    <name type="scientific">Rosa chinensis</name>
    <name type="common">China rose</name>
    <dbReference type="NCBI Taxonomy" id="74649"/>
    <lineage>
        <taxon>Eukaryota</taxon>
        <taxon>Viridiplantae</taxon>
        <taxon>Streptophyta</taxon>
        <taxon>Embryophyta</taxon>
        <taxon>Tracheophyta</taxon>
        <taxon>Spermatophyta</taxon>
        <taxon>Magnoliopsida</taxon>
        <taxon>eudicotyledons</taxon>
        <taxon>Gunneridae</taxon>
        <taxon>Pentapetalae</taxon>
        <taxon>rosids</taxon>
        <taxon>fabids</taxon>
        <taxon>Rosales</taxon>
        <taxon>Rosaceae</taxon>
        <taxon>Rosoideae</taxon>
        <taxon>Rosoideae incertae sedis</taxon>
        <taxon>Rosa</taxon>
    </lineage>
</organism>
<name>A0A2P6QQ17_ROSCH</name>
<reference evidence="1 2" key="1">
    <citation type="journal article" date="2018" name="Nat. Genet.">
        <title>The Rosa genome provides new insights in the design of modern roses.</title>
        <authorList>
            <person name="Bendahmane M."/>
        </authorList>
    </citation>
    <scope>NUCLEOTIDE SEQUENCE [LARGE SCALE GENOMIC DNA]</scope>
    <source>
        <strain evidence="2">cv. Old Blush</strain>
    </source>
</reference>
<dbReference type="Proteomes" id="UP000238479">
    <property type="component" value="Chromosome 4"/>
</dbReference>
<sequence length="84" mass="9109">MTSMTRAYEGGGGGGGGAFTMRLSLYKKGHTFMLELLPNSCLSGKTKIQRLKNSGARKLQTSCLIRKLLITRKLGGSSKMQLKN</sequence>
<accession>A0A2P6QQ17</accession>
<dbReference type="AlphaFoldDB" id="A0A2P6QQ17"/>
<comment type="caution">
    <text evidence="1">The sequence shown here is derived from an EMBL/GenBank/DDBJ whole genome shotgun (WGS) entry which is preliminary data.</text>
</comment>
<dbReference type="EMBL" id="PDCK01000042">
    <property type="protein sequence ID" value="PRQ36272.1"/>
    <property type="molecule type" value="Genomic_DNA"/>
</dbReference>
<evidence type="ECO:0000313" key="2">
    <source>
        <dbReference type="Proteomes" id="UP000238479"/>
    </source>
</evidence>
<gene>
    <name evidence="1" type="ORF">RchiOBHm_Chr4g0389591</name>
</gene>
<protein>
    <submittedName>
        <fullName evidence="1">Uncharacterized protein</fullName>
    </submittedName>
</protein>